<dbReference type="GO" id="GO:0000723">
    <property type="term" value="P:telomere maintenance"/>
    <property type="evidence" value="ECO:0007669"/>
    <property type="project" value="InterPro"/>
</dbReference>
<accession>A0A4C1ZL35</accession>
<evidence type="ECO:0000259" key="3">
    <source>
        <dbReference type="Pfam" id="PF17919"/>
    </source>
</evidence>
<evidence type="ECO:0000259" key="2">
    <source>
        <dbReference type="Pfam" id="PF05970"/>
    </source>
</evidence>
<protein>
    <recommendedName>
        <fullName evidence="1">ATP-dependent DNA helicase</fullName>
        <ecNumber evidence="1">5.6.2.3</ecNumber>
    </recommendedName>
</protein>
<keyword evidence="1" id="KW-0067">ATP-binding</keyword>
<dbReference type="Proteomes" id="UP000299102">
    <property type="component" value="Unassembled WGS sequence"/>
</dbReference>
<keyword evidence="1 5" id="KW-0347">Helicase</keyword>
<dbReference type="AlphaFoldDB" id="A0A4C1ZL35"/>
<keyword evidence="1" id="KW-0547">Nucleotide-binding</keyword>
<dbReference type="SUPFAM" id="SSF52540">
    <property type="entry name" value="P-loop containing nucleoside triphosphate hydrolases"/>
    <property type="match status" value="1"/>
</dbReference>
<dbReference type="Pfam" id="PF21530">
    <property type="entry name" value="Pif1_2B_dom"/>
    <property type="match status" value="1"/>
</dbReference>
<dbReference type="Pfam" id="PF17919">
    <property type="entry name" value="RT_RNaseH_2"/>
    <property type="match status" value="1"/>
</dbReference>
<name>A0A4C1ZL35_EUMVA</name>
<reference evidence="5 6" key="1">
    <citation type="journal article" date="2019" name="Commun. Biol.">
        <title>The bagworm genome reveals a unique fibroin gene that provides high tensile strength.</title>
        <authorList>
            <person name="Kono N."/>
            <person name="Nakamura H."/>
            <person name="Ohtoshi R."/>
            <person name="Tomita M."/>
            <person name="Numata K."/>
            <person name="Arakawa K."/>
        </authorList>
    </citation>
    <scope>NUCLEOTIDE SEQUENCE [LARGE SCALE GENOMIC DNA]</scope>
</reference>
<comment type="catalytic activity">
    <reaction evidence="1">
        <text>ATP + H2O = ADP + phosphate + H(+)</text>
        <dbReference type="Rhea" id="RHEA:13065"/>
        <dbReference type="ChEBI" id="CHEBI:15377"/>
        <dbReference type="ChEBI" id="CHEBI:15378"/>
        <dbReference type="ChEBI" id="CHEBI:30616"/>
        <dbReference type="ChEBI" id="CHEBI:43474"/>
        <dbReference type="ChEBI" id="CHEBI:456216"/>
        <dbReference type="EC" id="5.6.2.3"/>
    </reaction>
</comment>
<dbReference type="InterPro" id="IPR041577">
    <property type="entry name" value="RT_RNaseH_2"/>
</dbReference>
<dbReference type="GO" id="GO:0071897">
    <property type="term" value="P:DNA biosynthetic process"/>
    <property type="evidence" value="ECO:0007669"/>
    <property type="project" value="UniProtKB-ARBA"/>
</dbReference>
<dbReference type="InterPro" id="IPR043502">
    <property type="entry name" value="DNA/RNA_pol_sf"/>
</dbReference>
<keyword evidence="1" id="KW-0378">Hydrolase</keyword>
<evidence type="ECO:0000313" key="5">
    <source>
        <dbReference type="EMBL" id="GBP88600.1"/>
    </source>
</evidence>
<gene>
    <name evidence="5" type="primary">pif1</name>
    <name evidence="5" type="ORF">EVAR_25099_1</name>
</gene>
<feature type="domain" description="Reverse transcriptase/retrotransposon-derived protein RNase H-like" evidence="3">
    <location>
        <begin position="401"/>
        <end position="466"/>
    </location>
</feature>
<evidence type="ECO:0000259" key="4">
    <source>
        <dbReference type="Pfam" id="PF21530"/>
    </source>
</evidence>
<dbReference type="OrthoDB" id="272985at2759"/>
<keyword evidence="1" id="KW-0234">DNA repair</keyword>
<dbReference type="PANTHER" id="PTHR10492:SF57">
    <property type="entry name" value="ATP-DEPENDENT DNA HELICASE"/>
    <property type="match status" value="1"/>
</dbReference>
<dbReference type="PANTHER" id="PTHR10492">
    <property type="match status" value="1"/>
</dbReference>
<dbReference type="SUPFAM" id="SSF56672">
    <property type="entry name" value="DNA/RNA polymerases"/>
    <property type="match status" value="1"/>
</dbReference>
<comment type="caution">
    <text evidence="5">The sequence shown here is derived from an EMBL/GenBank/DDBJ whole genome shotgun (WGS) entry which is preliminary data.</text>
</comment>
<dbReference type="EC" id="5.6.2.3" evidence="1"/>
<dbReference type="GO" id="GO:0043139">
    <property type="term" value="F:5'-3' DNA helicase activity"/>
    <property type="evidence" value="ECO:0007669"/>
    <property type="project" value="UniProtKB-EC"/>
</dbReference>
<feature type="domain" description="DNA helicase Pif1-like DEAD-box helicase" evidence="2">
    <location>
        <begin position="7"/>
        <end position="165"/>
    </location>
</feature>
<keyword evidence="6" id="KW-1185">Reference proteome</keyword>
<dbReference type="Gene3D" id="3.30.70.270">
    <property type="match status" value="1"/>
</dbReference>
<evidence type="ECO:0000256" key="1">
    <source>
        <dbReference type="RuleBase" id="RU363044"/>
    </source>
</evidence>
<evidence type="ECO:0000313" key="6">
    <source>
        <dbReference type="Proteomes" id="UP000299102"/>
    </source>
</evidence>
<dbReference type="EMBL" id="BGZK01001944">
    <property type="protein sequence ID" value="GBP88600.1"/>
    <property type="molecule type" value="Genomic_DNA"/>
</dbReference>
<keyword evidence="1" id="KW-0227">DNA damage</keyword>
<dbReference type="GO" id="GO:0005524">
    <property type="term" value="F:ATP binding"/>
    <property type="evidence" value="ECO:0007669"/>
    <property type="project" value="UniProtKB-KW"/>
</dbReference>
<sequence length="578" mass="64916">MFTGKRCKVQCVAFTGIASILLPHGRTSHKIFGLRVPLTPDSASSIKPNSSKARQLAEIDIFLMDEAPMLPKYGLQNIDQLLRSVGNPDLPFGGKVMVLGGDFRQCLPVQPRANRSELLDLSIKRCSLWSLFKTFTLEENMRIQIDQQQFANYLLKLGNGELPLNNMDEIELPLSVISTGNLIDEVFGNCLVSERYDGMKDRAILAPLNKDVDKINNDIDAKLPGEYKIYYSNDSVKDQHEGALEFTTEFLNSVNISDLPPHELKLKKKSLIMLLRNLDVSEGLCNGVRLIVTSLCNNIVKAKIVTGEQSGKEVHIPRITLDSSKSQIGCTMQRHQFPRRKLFSKIDLANAYQQVRLDEESGIPGMTVFLDDICITGRDMDEHVHNLRAVLTRLHNAGLRIKLSNQRVLAHYDARLPLVLSVGNSAYGPGAVLVHRYPDGSERPVCYASRTHNDAEKSYNQLDKEADKLDMPQTAASRLQRYASRLVAHDYSVEWVSTVENLVADALSRLPLSSDARAERAHSDITRAEAASYLHYVENELPISYKDIADATKCDPVLRKNYRYILFGWPQSTEFESD</sequence>
<dbReference type="InterPro" id="IPR010285">
    <property type="entry name" value="DNA_helicase_pif1-like_DEAD"/>
</dbReference>
<dbReference type="InterPro" id="IPR027417">
    <property type="entry name" value="P-loop_NTPase"/>
</dbReference>
<dbReference type="InterPro" id="IPR043128">
    <property type="entry name" value="Rev_trsase/Diguanyl_cyclase"/>
</dbReference>
<proteinExistence type="inferred from homology"/>
<comment type="similarity">
    <text evidence="1">Belongs to the helicase family.</text>
</comment>
<feature type="domain" description="DNA helicase Pif1-like 2B" evidence="4">
    <location>
        <begin position="249"/>
        <end position="295"/>
    </location>
</feature>
<dbReference type="InterPro" id="IPR049163">
    <property type="entry name" value="Pif1-like_2B_dom"/>
</dbReference>
<dbReference type="GO" id="GO:0006281">
    <property type="term" value="P:DNA repair"/>
    <property type="evidence" value="ECO:0007669"/>
    <property type="project" value="UniProtKB-KW"/>
</dbReference>
<dbReference type="GO" id="GO:0016887">
    <property type="term" value="F:ATP hydrolysis activity"/>
    <property type="evidence" value="ECO:0007669"/>
    <property type="project" value="RHEA"/>
</dbReference>
<dbReference type="Gene3D" id="3.40.50.300">
    <property type="entry name" value="P-loop containing nucleotide triphosphate hydrolases"/>
    <property type="match status" value="1"/>
</dbReference>
<comment type="cofactor">
    <cofactor evidence="1">
        <name>Mg(2+)</name>
        <dbReference type="ChEBI" id="CHEBI:18420"/>
    </cofactor>
</comment>
<organism evidence="5 6">
    <name type="scientific">Eumeta variegata</name>
    <name type="common">Bagworm moth</name>
    <name type="synonym">Eumeta japonica</name>
    <dbReference type="NCBI Taxonomy" id="151549"/>
    <lineage>
        <taxon>Eukaryota</taxon>
        <taxon>Metazoa</taxon>
        <taxon>Ecdysozoa</taxon>
        <taxon>Arthropoda</taxon>
        <taxon>Hexapoda</taxon>
        <taxon>Insecta</taxon>
        <taxon>Pterygota</taxon>
        <taxon>Neoptera</taxon>
        <taxon>Endopterygota</taxon>
        <taxon>Lepidoptera</taxon>
        <taxon>Glossata</taxon>
        <taxon>Ditrysia</taxon>
        <taxon>Tineoidea</taxon>
        <taxon>Psychidae</taxon>
        <taxon>Oiketicinae</taxon>
        <taxon>Eumeta</taxon>
    </lineage>
</organism>
<dbReference type="Pfam" id="PF05970">
    <property type="entry name" value="PIF1"/>
    <property type="match status" value="1"/>
</dbReference>
<dbReference type="GO" id="GO:0006310">
    <property type="term" value="P:DNA recombination"/>
    <property type="evidence" value="ECO:0007669"/>
    <property type="project" value="UniProtKB-KW"/>
</dbReference>
<keyword evidence="1" id="KW-0233">DNA recombination</keyword>